<dbReference type="Gene3D" id="1.10.340.30">
    <property type="entry name" value="Hypothetical protein, domain 2"/>
    <property type="match status" value="1"/>
</dbReference>
<evidence type="ECO:0000256" key="1">
    <source>
        <dbReference type="ARBA" id="ARBA00000086"/>
    </source>
</evidence>
<dbReference type="Gene3D" id="3.40.10.10">
    <property type="entry name" value="DNA Methylphosphotriester Repair Domain"/>
    <property type="match status" value="1"/>
</dbReference>
<dbReference type="CDD" id="cd00056">
    <property type="entry name" value="ENDO3c"/>
    <property type="match status" value="1"/>
</dbReference>
<comment type="catalytic activity">
    <reaction evidence="1">
        <text>Hydrolysis of alkylated DNA, releasing 3-methyladenine, 3-methylguanine, 7-methylguanine and 7-methyladenine.</text>
        <dbReference type="EC" id="3.2.2.21"/>
    </reaction>
</comment>
<reference evidence="16" key="1">
    <citation type="journal article" date="2019" name="Int. J. Syst. Evol. Microbiol.">
        <title>The Global Catalogue of Microorganisms (GCM) 10K type strain sequencing project: providing services to taxonomists for standard genome sequencing and annotation.</title>
        <authorList>
            <consortium name="The Broad Institute Genomics Platform"/>
            <consortium name="The Broad Institute Genome Sequencing Center for Infectious Disease"/>
            <person name="Wu L."/>
            <person name="Ma J."/>
        </authorList>
    </citation>
    <scope>NUCLEOTIDE SEQUENCE [LARGE SCALE GENOMIC DNA]</scope>
    <source>
        <strain evidence="16">CCUG 51308</strain>
    </source>
</reference>
<keyword evidence="12" id="KW-0804">Transcription</keyword>
<keyword evidence="13" id="KW-0234">DNA repair</keyword>
<keyword evidence="5" id="KW-0808">Transferase</keyword>
<keyword evidence="4" id="KW-0489">Methyltransferase</keyword>
<dbReference type="Pfam" id="PF06029">
    <property type="entry name" value="AlkA_N"/>
    <property type="match status" value="1"/>
</dbReference>
<dbReference type="InterPro" id="IPR051912">
    <property type="entry name" value="Alkylbase_DNA_Glycosylase/TA"/>
</dbReference>
<dbReference type="Proteomes" id="UP001596492">
    <property type="component" value="Unassembled WGS sequence"/>
</dbReference>
<accession>A0ABW2IL70</accession>
<dbReference type="InterPro" id="IPR003265">
    <property type="entry name" value="HhH-GPD_domain"/>
</dbReference>
<dbReference type="SMART" id="SM01009">
    <property type="entry name" value="AlkA_N"/>
    <property type="match status" value="1"/>
</dbReference>
<dbReference type="InterPro" id="IPR011257">
    <property type="entry name" value="DNA_glycosylase"/>
</dbReference>
<comment type="cofactor">
    <cofactor evidence="2">
        <name>Zn(2+)</name>
        <dbReference type="ChEBI" id="CHEBI:29105"/>
    </cofactor>
</comment>
<keyword evidence="11" id="KW-0010">Activator</keyword>
<evidence type="ECO:0000256" key="12">
    <source>
        <dbReference type="ARBA" id="ARBA00023163"/>
    </source>
</evidence>
<dbReference type="SMART" id="SM00478">
    <property type="entry name" value="ENDO3c"/>
    <property type="match status" value="1"/>
</dbReference>
<dbReference type="InterPro" id="IPR004026">
    <property type="entry name" value="Ada_DNA_repair_Zn-bd"/>
</dbReference>
<dbReference type="SUPFAM" id="SSF55945">
    <property type="entry name" value="TATA-box binding protein-like"/>
    <property type="match status" value="1"/>
</dbReference>
<organism evidence="15 16">
    <name type="scientific">Hirschia litorea</name>
    <dbReference type="NCBI Taxonomy" id="1199156"/>
    <lineage>
        <taxon>Bacteria</taxon>
        <taxon>Pseudomonadati</taxon>
        <taxon>Pseudomonadota</taxon>
        <taxon>Alphaproteobacteria</taxon>
        <taxon>Hyphomonadales</taxon>
        <taxon>Hyphomonadaceae</taxon>
        <taxon>Hirschia</taxon>
    </lineage>
</organism>
<dbReference type="SMART" id="SM00342">
    <property type="entry name" value="HTH_ARAC"/>
    <property type="match status" value="1"/>
</dbReference>
<evidence type="ECO:0000313" key="15">
    <source>
        <dbReference type="EMBL" id="MFC7291895.1"/>
    </source>
</evidence>
<comment type="caution">
    <text evidence="15">The sequence shown here is derived from an EMBL/GenBank/DDBJ whole genome shotgun (WGS) entry which is preliminary data.</text>
</comment>
<dbReference type="InterPro" id="IPR018060">
    <property type="entry name" value="HTH_AraC"/>
</dbReference>
<keyword evidence="10" id="KW-0238">DNA-binding</keyword>
<dbReference type="InterPro" id="IPR010316">
    <property type="entry name" value="AlkA_N"/>
</dbReference>
<evidence type="ECO:0000256" key="6">
    <source>
        <dbReference type="ARBA" id="ARBA00022723"/>
    </source>
</evidence>
<evidence type="ECO:0000256" key="5">
    <source>
        <dbReference type="ARBA" id="ARBA00022679"/>
    </source>
</evidence>
<evidence type="ECO:0000256" key="8">
    <source>
        <dbReference type="ARBA" id="ARBA00022833"/>
    </source>
</evidence>
<keyword evidence="9" id="KW-0805">Transcription regulation</keyword>
<name>A0ABW2IL70_9PROT</name>
<evidence type="ECO:0000256" key="9">
    <source>
        <dbReference type="ARBA" id="ARBA00023015"/>
    </source>
</evidence>
<dbReference type="Gene3D" id="1.10.10.60">
    <property type="entry name" value="Homeodomain-like"/>
    <property type="match status" value="1"/>
</dbReference>
<keyword evidence="6" id="KW-0479">Metal-binding</keyword>
<dbReference type="SUPFAM" id="SSF46689">
    <property type="entry name" value="Homeodomain-like"/>
    <property type="match status" value="1"/>
</dbReference>
<dbReference type="SUPFAM" id="SSF48150">
    <property type="entry name" value="DNA-glycosylase"/>
    <property type="match status" value="1"/>
</dbReference>
<keyword evidence="16" id="KW-1185">Reference proteome</keyword>
<evidence type="ECO:0000256" key="7">
    <source>
        <dbReference type="ARBA" id="ARBA00022763"/>
    </source>
</evidence>
<dbReference type="InterPro" id="IPR018062">
    <property type="entry name" value="HTH_AraC-typ_CS"/>
</dbReference>
<dbReference type="InterPro" id="IPR023170">
    <property type="entry name" value="HhH_base_excis_C"/>
</dbReference>
<evidence type="ECO:0000256" key="10">
    <source>
        <dbReference type="ARBA" id="ARBA00023125"/>
    </source>
</evidence>
<dbReference type="PROSITE" id="PS01124">
    <property type="entry name" value="HTH_ARAC_FAMILY_2"/>
    <property type="match status" value="1"/>
</dbReference>
<evidence type="ECO:0000313" key="16">
    <source>
        <dbReference type="Proteomes" id="UP001596492"/>
    </source>
</evidence>
<dbReference type="PANTHER" id="PTHR43003">
    <property type="entry name" value="DNA-3-METHYLADENINE GLYCOSYLASE"/>
    <property type="match status" value="1"/>
</dbReference>
<dbReference type="Pfam" id="PF12833">
    <property type="entry name" value="HTH_18"/>
    <property type="match status" value="1"/>
</dbReference>
<proteinExistence type="predicted"/>
<evidence type="ECO:0000256" key="11">
    <source>
        <dbReference type="ARBA" id="ARBA00023159"/>
    </source>
</evidence>
<dbReference type="Gene3D" id="3.30.310.20">
    <property type="entry name" value="DNA-3-methyladenine glycosylase AlkA, N-terminal domain"/>
    <property type="match status" value="1"/>
</dbReference>
<dbReference type="InterPro" id="IPR035451">
    <property type="entry name" value="Ada-like_dom_sf"/>
</dbReference>
<dbReference type="Gene3D" id="1.10.1670.10">
    <property type="entry name" value="Helix-hairpin-Helix base-excision DNA repair enzymes (C-terminal)"/>
    <property type="match status" value="1"/>
</dbReference>
<dbReference type="InterPro" id="IPR037046">
    <property type="entry name" value="AlkA_N_sf"/>
</dbReference>
<evidence type="ECO:0000256" key="4">
    <source>
        <dbReference type="ARBA" id="ARBA00022603"/>
    </source>
</evidence>
<dbReference type="PANTHER" id="PTHR43003:SF13">
    <property type="entry name" value="DNA-3-METHYLADENINE GLYCOSYLASE 2"/>
    <property type="match status" value="1"/>
</dbReference>
<evidence type="ECO:0000256" key="13">
    <source>
        <dbReference type="ARBA" id="ARBA00023204"/>
    </source>
</evidence>
<dbReference type="PROSITE" id="PS00041">
    <property type="entry name" value="HTH_ARAC_FAMILY_1"/>
    <property type="match status" value="1"/>
</dbReference>
<evidence type="ECO:0000256" key="3">
    <source>
        <dbReference type="ARBA" id="ARBA00012000"/>
    </source>
</evidence>
<sequence>MELDHAACYRAVSTRDTRFDGRIFTAVKTTGIYCRPVCPARTPLQNNVEFYPSAAAAQEAGYRPCLRCRPETAPDLGAWKGTSNTVSRALNMIELGALDDGNVAHLAARLGVGDRHLRRLFAQHLGASPIAVAQTRRVLLAKQLIHDTNLSLAQVAMASGFGSIRRFNETFSALYNRPPSEMRRNEKDKAIQDAAAGDVVVQLNYRAPYDWPAMLKYFAARAIDGMEVVENGKYIRAISIGVQHGVVTISHFEGKSGSGQTGKIEARIRFPVLSALPQIIARLRRLLDLSTDPEMVGAHLGDDPLLKPLINKRLGLRAPGAWDGFELAIRAILGQQITIEAARKLGNGLVADYGEVLGSFTGVAGVTHAFPLACTLADADLSGLRMPRARSGALKAMAQAVVDEPDLFSMRASLDETIKSLTALKGIGDWTAQYIAMRAMQEADAFPAADAALINAYEKLTGERLKPKELQLVAQKWRPWRAYATQYLWASLAD</sequence>
<dbReference type="EC" id="3.2.2.21" evidence="3"/>
<keyword evidence="7" id="KW-0227">DNA damage</keyword>
<gene>
    <name evidence="15" type="ORF">ACFQS8_09735</name>
</gene>
<evidence type="ECO:0000259" key="14">
    <source>
        <dbReference type="PROSITE" id="PS01124"/>
    </source>
</evidence>
<dbReference type="SUPFAM" id="SSF57884">
    <property type="entry name" value="Ada DNA repair protein, N-terminal domain (N-Ada 10)"/>
    <property type="match status" value="1"/>
</dbReference>
<dbReference type="EMBL" id="JBHTBR010000005">
    <property type="protein sequence ID" value="MFC7291895.1"/>
    <property type="molecule type" value="Genomic_DNA"/>
</dbReference>
<protein>
    <recommendedName>
        <fullName evidence="3">DNA-3-methyladenine glycosylase II</fullName>
        <ecNumber evidence="3">3.2.2.21</ecNumber>
    </recommendedName>
</protein>
<feature type="domain" description="HTH araC/xylS-type" evidence="14">
    <location>
        <begin position="87"/>
        <end position="185"/>
    </location>
</feature>
<dbReference type="InterPro" id="IPR009057">
    <property type="entry name" value="Homeodomain-like_sf"/>
</dbReference>
<dbReference type="RefSeq" id="WP_382167133.1">
    <property type="nucleotide sequence ID" value="NZ_JBHTBR010000005.1"/>
</dbReference>
<keyword evidence="8" id="KW-0862">Zinc</keyword>
<evidence type="ECO:0000256" key="2">
    <source>
        <dbReference type="ARBA" id="ARBA00001947"/>
    </source>
</evidence>
<dbReference type="Pfam" id="PF02805">
    <property type="entry name" value="Ada_Zn_binding"/>
    <property type="match status" value="1"/>
</dbReference>